<evidence type="ECO:0000256" key="3">
    <source>
        <dbReference type="ARBA" id="ARBA00023136"/>
    </source>
</evidence>
<dbReference type="Gene3D" id="2.60.40.10">
    <property type="entry name" value="Immunoglobulins"/>
    <property type="match status" value="2"/>
</dbReference>
<sequence length="326" mass="35861">MVWLSFLSVFTGNTVSETSSVPLMVNGILGESVTLPLEFSAEEKITSITWLHDRQSIIFIQPKEAQSPLILVTDPKRNDRLNVTKSYSLQLSNLTMADTGSYTAQIATASLVFYSYDLRIFRRLRNLQVVSHTESSGNETCAIHLTCSVEDPNDNILFSWQASGSTLLREANLTVSWDPKNFRDETYMCVAENPVSNASSSVSAQTLCKGNRLSQASLSILSSCGCCIPQALHHPQNSNRKGGNQGMLGEERHHQELCASHSILLPLPQQPLLQPTQSPRAKSLGKKVCFLHPTRPLALPGFTLRCLPNGTPSPRKPAQIPRPSGY</sequence>
<dbReference type="PROSITE" id="PS50835">
    <property type="entry name" value="IG_LIKE"/>
    <property type="match status" value="1"/>
</dbReference>
<dbReference type="GO" id="GO:0009897">
    <property type="term" value="C:external side of plasma membrane"/>
    <property type="evidence" value="ECO:0007669"/>
    <property type="project" value="TreeGrafter"/>
</dbReference>
<reference evidence="7" key="2">
    <citation type="submission" date="2025-09" db="UniProtKB">
        <authorList>
            <consortium name="Ensembl"/>
        </authorList>
    </citation>
    <scope>IDENTIFICATION</scope>
</reference>
<keyword evidence="4" id="KW-0325">Glycoprotein</keyword>
<organism evidence="7 8">
    <name type="scientific">Catagonus wagneri</name>
    <name type="common">Chacoan peccary</name>
    <dbReference type="NCBI Taxonomy" id="51154"/>
    <lineage>
        <taxon>Eukaryota</taxon>
        <taxon>Metazoa</taxon>
        <taxon>Chordata</taxon>
        <taxon>Craniata</taxon>
        <taxon>Vertebrata</taxon>
        <taxon>Euteleostomi</taxon>
        <taxon>Mammalia</taxon>
        <taxon>Eutheria</taxon>
        <taxon>Laurasiatheria</taxon>
        <taxon>Artiodactyla</taxon>
        <taxon>Suina</taxon>
        <taxon>Tayassuidae</taxon>
        <taxon>Catagonus</taxon>
    </lineage>
</organism>
<evidence type="ECO:0000256" key="5">
    <source>
        <dbReference type="SAM" id="SignalP"/>
    </source>
</evidence>
<dbReference type="GO" id="GO:0032729">
    <property type="term" value="P:positive regulation of type II interferon production"/>
    <property type="evidence" value="ECO:0007669"/>
    <property type="project" value="TreeGrafter"/>
</dbReference>
<accession>A0A8C3WH40</accession>
<evidence type="ECO:0000313" key="8">
    <source>
        <dbReference type="Proteomes" id="UP000694540"/>
    </source>
</evidence>
<dbReference type="GO" id="GO:0045087">
    <property type="term" value="P:innate immune response"/>
    <property type="evidence" value="ECO:0007669"/>
    <property type="project" value="UniProtKB-KW"/>
</dbReference>
<dbReference type="CDD" id="cd16842">
    <property type="entry name" value="Ig_SLAM-like_N"/>
    <property type="match status" value="1"/>
</dbReference>
<feature type="chain" id="PRO_5045906650" description="Ig-like domain-containing protein" evidence="5">
    <location>
        <begin position="17"/>
        <end position="326"/>
    </location>
</feature>
<dbReference type="GO" id="GO:0072540">
    <property type="term" value="P:T-helper 17 cell lineage commitment"/>
    <property type="evidence" value="ECO:0007669"/>
    <property type="project" value="TreeGrafter"/>
</dbReference>
<dbReference type="Pfam" id="PF07686">
    <property type="entry name" value="V-set"/>
    <property type="match status" value="1"/>
</dbReference>
<proteinExistence type="predicted"/>
<protein>
    <recommendedName>
        <fullName evidence="6">Ig-like domain-containing protein</fullName>
    </recommendedName>
</protein>
<evidence type="ECO:0000313" key="7">
    <source>
        <dbReference type="Ensembl" id="ENSCWAP00000012824.1"/>
    </source>
</evidence>
<reference evidence="7" key="1">
    <citation type="submission" date="2025-08" db="UniProtKB">
        <authorList>
            <consortium name="Ensembl"/>
        </authorList>
    </citation>
    <scope>IDENTIFICATION</scope>
</reference>
<dbReference type="InterPro" id="IPR013106">
    <property type="entry name" value="Ig_V-set"/>
</dbReference>
<dbReference type="AlphaFoldDB" id="A0A8C3WH40"/>
<keyword evidence="8" id="KW-1185">Reference proteome</keyword>
<name>A0A8C3WH40_9CETA</name>
<dbReference type="SUPFAM" id="SSF48726">
    <property type="entry name" value="Immunoglobulin"/>
    <property type="match status" value="2"/>
</dbReference>
<keyword evidence="2 5" id="KW-0732">Signal</keyword>
<dbReference type="Ensembl" id="ENSCWAT00000013932.1">
    <property type="protein sequence ID" value="ENSCWAP00000012824.1"/>
    <property type="gene ID" value="ENSCWAG00000010006.1"/>
</dbReference>
<comment type="subcellular location">
    <subcellularLocation>
        <location evidence="1">Membrane</location>
    </subcellularLocation>
</comment>
<dbReference type="InterPro" id="IPR036179">
    <property type="entry name" value="Ig-like_dom_sf"/>
</dbReference>
<dbReference type="PANTHER" id="PTHR12080">
    <property type="entry name" value="SIGNALING LYMPHOCYTIC ACTIVATION MOLECULE"/>
    <property type="match status" value="1"/>
</dbReference>
<dbReference type="PANTHER" id="PTHR12080:SF16">
    <property type="entry name" value="SLAM FAMILY MEMBER 6"/>
    <property type="match status" value="1"/>
</dbReference>
<feature type="signal peptide" evidence="5">
    <location>
        <begin position="1"/>
        <end position="16"/>
    </location>
</feature>
<evidence type="ECO:0000256" key="4">
    <source>
        <dbReference type="ARBA" id="ARBA00023180"/>
    </source>
</evidence>
<dbReference type="InterPro" id="IPR015631">
    <property type="entry name" value="CD2/SLAM_rcpt"/>
</dbReference>
<dbReference type="InterPro" id="IPR007110">
    <property type="entry name" value="Ig-like_dom"/>
</dbReference>
<dbReference type="InterPro" id="IPR003599">
    <property type="entry name" value="Ig_sub"/>
</dbReference>
<feature type="domain" description="Ig-like" evidence="6">
    <location>
        <begin position="137"/>
        <end position="203"/>
    </location>
</feature>
<dbReference type="InterPro" id="IPR013783">
    <property type="entry name" value="Ig-like_fold"/>
</dbReference>
<dbReference type="GeneTree" id="ENSGT01030000234540"/>
<evidence type="ECO:0000256" key="2">
    <source>
        <dbReference type="ARBA" id="ARBA00022729"/>
    </source>
</evidence>
<dbReference type="Proteomes" id="UP000694540">
    <property type="component" value="Unplaced"/>
</dbReference>
<evidence type="ECO:0000256" key="1">
    <source>
        <dbReference type="ARBA" id="ARBA00004370"/>
    </source>
</evidence>
<dbReference type="SMART" id="SM00409">
    <property type="entry name" value="IG"/>
    <property type="match status" value="1"/>
</dbReference>
<keyword evidence="3" id="KW-0472">Membrane</keyword>
<evidence type="ECO:0000259" key="6">
    <source>
        <dbReference type="PROSITE" id="PS50835"/>
    </source>
</evidence>